<organism evidence="3 4">
    <name type="scientific">Jannaschia pagri</name>
    <dbReference type="NCBI Taxonomy" id="2829797"/>
    <lineage>
        <taxon>Bacteria</taxon>
        <taxon>Pseudomonadati</taxon>
        <taxon>Pseudomonadota</taxon>
        <taxon>Alphaproteobacteria</taxon>
        <taxon>Rhodobacterales</taxon>
        <taxon>Roseobacteraceae</taxon>
        <taxon>Jannaschia</taxon>
    </lineage>
</organism>
<evidence type="ECO:0000259" key="2">
    <source>
        <dbReference type="Pfam" id="PF25954"/>
    </source>
</evidence>
<accession>A0ABQ4NR16</accession>
<dbReference type="InterPro" id="IPR006143">
    <property type="entry name" value="RND_pump_MFP"/>
</dbReference>
<dbReference type="NCBIfam" id="TIGR01730">
    <property type="entry name" value="RND_mfp"/>
    <property type="match status" value="1"/>
</dbReference>
<dbReference type="SUPFAM" id="SSF111369">
    <property type="entry name" value="HlyD-like secretion proteins"/>
    <property type="match status" value="1"/>
</dbReference>
<proteinExistence type="inferred from homology"/>
<name>A0ABQ4NR16_9RHOB</name>
<dbReference type="EMBL" id="BPFH01000008">
    <property type="protein sequence ID" value="GIT96853.1"/>
    <property type="molecule type" value="Genomic_DNA"/>
</dbReference>
<sequence length="374" mass="38499">MLSAALRTFVTLIVVAVAVAAGIVGYGALATRAAAVDEPAVLPPTSVRVASLTVQDTYLVTREVSGQVEAPQQVALALELGGTLAEVAVREGDTLAAGDVVARADIRALTAERARIQAGGDAIRAELDLAQRTNARQTELRSRGFATDQRVDDTSLTVARLEARLAEVEAGLEAIDVSLSKAEVRAPFAGTVGARLMDVGAVAGPGAPIVTLLEAGAQRFRVGLPPDLAANVSLGDEAEISVAGHTISGRLTRLSPDLDPATRSRTALFEVTSSDVTLAAGATGQIAVTQTLAGQGAWVPLSALRPGPGGSWTLLTVEDARVTVEAATVLHLSGDRAYIRGTFADGTDYIPDGGHRVVPGQTVAPQSEVIAWAR</sequence>
<dbReference type="Gene3D" id="2.40.50.100">
    <property type="match status" value="1"/>
</dbReference>
<dbReference type="Pfam" id="PF25954">
    <property type="entry name" value="Beta-barrel_RND_2"/>
    <property type="match status" value="1"/>
</dbReference>
<comment type="caution">
    <text evidence="3">The sequence shown here is derived from an EMBL/GenBank/DDBJ whole genome shotgun (WGS) entry which is preliminary data.</text>
</comment>
<reference evidence="3 4" key="1">
    <citation type="submission" date="2021-05" db="EMBL/GenBank/DDBJ databases">
        <title>Bacteria Genome sequencing.</title>
        <authorList>
            <person name="Takabe Y."/>
            <person name="Nakajima Y."/>
            <person name="Suzuki S."/>
            <person name="Shiozaki T."/>
        </authorList>
    </citation>
    <scope>NUCLEOTIDE SEQUENCE [LARGE SCALE GENOMIC DNA]</scope>
    <source>
        <strain evidence="3 4">AI_62</strain>
    </source>
</reference>
<comment type="similarity">
    <text evidence="1">Belongs to the membrane fusion protein (MFP) (TC 8.A.1) family.</text>
</comment>
<dbReference type="Gene3D" id="1.10.287.470">
    <property type="entry name" value="Helix hairpin bin"/>
    <property type="match status" value="1"/>
</dbReference>
<protein>
    <submittedName>
        <fullName evidence="3">RND transporter MFP subunit</fullName>
    </submittedName>
</protein>
<dbReference type="PANTHER" id="PTHR30469">
    <property type="entry name" value="MULTIDRUG RESISTANCE PROTEIN MDTA"/>
    <property type="match status" value="1"/>
</dbReference>
<evidence type="ECO:0000313" key="3">
    <source>
        <dbReference type="EMBL" id="GIT96853.1"/>
    </source>
</evidence>
<dbReference type="InterPro" id="IPR058792">
    <property type="entry name" value="Beta-barrel_RND_2"/>
</dbReference>
<dbReference type="PANTHER" id="PTHR30469:SF11">
    <property type="entry name" value="BLL4320 PROTEIN"/>
    <property type="match status" value="1"/>
</dbReference>
<dbReference type="Proteomes" id="UP000786693">
    <property type="component" value="Unassembled WGS sequence"/>
</dbReference>
<evidence type="ECO:0000313" key="4">
    <source>
        <dbReference type="Proteomes" id="UP000786693"/>
    </source>
</evidence>
<evidence type="ECO:0000256" key="1">
    <source>
        <dbReference type="ARBA" id="ARBA00009477"/>
    </source>
</evidence>
<feature type="domain" description="CusB-like beta-barrel" evidence="2">
    <location>
        <begin position="225"/>
        <end position="290"/>
    </location>
</feature>
<dbReference type="Gene3D" id="2.40.30.170">
    <property type="match status" value="1"/>
</dbReference>
<gene>
    <name evidence="3" type="ORF">JANAI62_34760</name>
</gene>
<keyword evidence="4" id="KW-1185">Reference proteome</keyword>